<evidence type="ECO:0000256" key="1">
    <source>
        <dbReference type="ARBA" id="ARBA00022679"/>
    </source>
</evidence>
<dbReference type="PANTHER" id="PTHR46401">
    <property type="entry name" value="GLYCOSYLTRANSFERASE WBBK-RELATED"/>
    <property type="match status" value="1"/>
</dbReference>
<dbReference type="Gene3D" id="3.40.50.2000">
    <property type="entry name" value="Glycogen Phosphorylase B"/>
    <property type="match status" value="2"/>
</dbReference>
<dbReference type="CDD" id="cd03801">
    <property type="entry name" value="GT4_PimA-like"/>
    <property type="match status" value="1"/>
</dbReference>
<dbReference type="Proteomes" id="UP000230557">
    <property type="component" value="Unassembled WGS sequence"/>
</dbReference>
<dbReference type="GO" id="GO:0009103">
    <property type="term" value="P:lipopolysaccharide biosynthetic process"/>
    <property type="evidence" value="ECO:0007669"/>
    <property type="project" value="TreeGrafter"/>
</dbReference>
<proteinExistence type="predicted"/>
<dbReference type="EMBL" id="PFAJ01000061">
    <property type="protein sequence ID" value="PIR96812.1"/>
    <property type="molecule type" value="Genomic_DNA"/>
</dbReference>
<dbReference type="SUPFAM" id="SSF53756">
    <property type="entry name" value="UDP-Glycosyltransferase/glycogen phosphorylase"/>
    <property type="match status" value="1"/>
</dbReference>
<dbReference type="PANTHER" id="PTHR46401:SF2">
    <property type="entry name" value="GLYCOSYLTRANSFERASE WBBK-RELATED"/>
    <property type="match status" value="1"/>
</dbReference>
<comment type="caution">
    <text evidence="4">The sequence shown here is derived from an EMBL/GenBank/DDBJ whole genome shotgun (WGS) entry which is preliminary data.</text>
</comment>
<dbReference type="Pfam" id="PF13439">
    <property type="entry name" value="Glyco_transf_4"/>
    <property type="match status" value="1"/>
</dbReference>
<sequence length="369" mass="41708">MKICYLTRSLDVKIGGLDRYSCEVIDRIHRKEGVETVALVEKLTNKPYEKAVLKNVSGNFWQIFYNIFVARKEIKNCDVIHAMDLFPYGLIAVFANIGFKKKLIINGVGTDSVVRLDRLILGTILKWAYKQADKVLCISEYTRKRILKKVPGLKNLEVVYLGVEYEKFTNHPHLTSPIKGVEQERGPILVGVGQPKRRKGYHVAIRALGKLKEKYPNFLYYIVGLQAITKYVEQLKQLATDSGISDNVVFLENISDKHLIVLYHIADLFLLPSVNIGQHFEGFGLVFLEAASAGLPGIGTKNCGIEEAVKNGQTGILVEQENVEETATAIDKLLSDKELREKMGREAKKFAATMNWSVTVKKYLSYYQF</sequence>
<dbReference type="InterPro" id="IPR028098">
    <property type="entry name" value="Glyco_trans_4-like_N"/>
</dbReference>
<dbReference type="Pfam" id="PF00534">
    <property type="entry name" value="Glycos_transf_1"/>
    <property type="match status" value="1"/>
</dbReference>
<evidence type="ECO:0000259" key="3">
    <source>
        <dbReference type="Pfam" id="PF13439"/>
    </source>
</evidence>
<feature type="domain" description="Glycosyl transferase family 1" evidence="2">
    <location>
        <begin position="181"/>
        <end position="349"/>
    </location>
</feature>
<dbReference type="AlphaFoldDB" id="A0A2H0VCI6"/>
<evidence type="ECO:0000313" key="5">
    <source>
        <dbReference type="Proteomes" id="UP000230557"/>
    </source>
</evidence>
<keyword evidence="1" id="KW-0808">Transferase</keyword>
<accession>A0A2H0VCI6</accession>
<protein>
    <recommendedName>
        <fullName evidence="6">Glycosyltransferase family 1 protein</fullName>
    </recommendedName>
</protein>
<evidence type="ECO:0000313" key="4">
    <source>
        <dbReference type="EMBL" id="PIR96812.1"/>
    </source>
</evidence>
<gene>
    <name evidence="4" type="ORF">COT91_04645</name>
</gene>
<feature type="domain" description="Glycosyltransferase subfamily 4-like N-terminal" evidence="3">
    <location>
        <begin position="14"/>
        <end position="166"/>
    </location>
</feature>
<name>A0A2H0VCI6_9BACT</name>
<evidence type="ECO:0000259" key="2">
    <source>
        <dbReference type="Pfam" id="PF00534"/>
    </source>
</evidence>
<dbReference type="InterPro" id="IPR001296">
    <property type="entry name" value="Glyco_trans_1"/>
</dbReference>
<dbReference type="GO" id="GO:0016757">
    <property type="term" value="F:glycosyltransferase activity"/>
    <property type="evidence" value="ECO:0007669"/>
    <property type="project" value="InterPro"/>
</dbReference>
<organism evidence="4 5">
    <name type="scientific">Candidatus Doudnabacteria bacterium CG10_big_fil_rev_8_21_14_0_10_41_10</name>
    <dbReference type="NCBI Taxonomy" id="1974551"/>
    <lineage>
        <taxon>Bacteria</taxon>
        <taxon>Candidatus Doudnaibacteriota</taxon>
    </lineage>
</organism>
<evidence type="ECO:0008006" key="6">
    <source>
        <dbReference type="Google" id="ProtNLM"/>
    </source>
</evidence>
<reference evidence="5" key="1">
    <citation type="submission" date="2017-09" db="EMBL/GenBank/DDBJ databases">
        <title>Depth-based differentiation of microbial function through sediment-hosted aquifers and enrichment of novel symbionts in the deep terrestrial subsurface.</title>
        <authorList>
            <person name="Probst A.J."/>
            <person name="Ladd B."/>
            <person name="Jarett J.K."/>
            <person name="Geller-Mcgrath D.E."/>
            <person name="Sieber C.M.K."/>
            <person name="Emerson J.B."/>
            <person name="Anantharaman K."/>
            <person name="Thomas B.C."/>
            <person name="Malmstrom R."/>
            <person name="Stieglmeier M."/>
            <person name="Klingl A."/>
            <person name="Woyke T."/>
            <person name="Ryan C.M."/>
            <person name="Banfield J.F."/>
        </authorList>
    </citation>
    <scope>NUCLEOTIDE SEQUENCE [LARGE SCALE GENOMIC DNA]</scope>
</reference>